<sequence>KKRKSKQDEAEGKDETLNNEVGEGKEASSAPTQEKSAEKQKKKKKNKTHKDKSSSSQSKLEVASTPSAEIMPQEPNIGTDPPPKDGLMPTIVEETSPDTTIKQVVKELNQQLLNPEQETDQTSPEKETQEREEGKKEETKEEKQETKEVGTNKDKPSPTTSQKDLVNSPLRTDITKENEAQTQPDVQQVMDPSPQKGIEETQPDLDQNNPEVEASTINEEKTSAQVELQGTPVIEASNTEGITPFIGQTTSQEPPQNMAQHDVIIAGA</sequence>
<evidence type="ECO:0000313" key="3">
    <source>
        <dbReference type="Proteomes" id="UP000265520"/>
    </source>
</evidence>
<dbReference type="Proteomes" id="UP000265520">
    <property type="component" value="Unassembled WGS sequence"/>
</dbReference>
<feature type="non-terminal residue" evidence="2">
    <location>
        <position position="1"/>
    </location>
</feature>
<protein>
    <submittedName>
        <fullName evidence="2">Uncharacterized protein</fullName>
    </submittedName>
</protein>
<feature type="region of interest" description="Disordered" evidence="1">
    <location>
        <begin position="1"/>
        <end position="211"/>
    </location>
</feature>
<feature type="compositionally biased region" description="Basic and acidic residues" evidence="1">
    <location>
        <begin position="123"/>
        <end position="156"/>
    </location>
</feature>
<feature type="non-terminal residue" evidence="2">
    <location>
        <position position="268"/>
    </location>
</feature>
<evidence type="ECO:0000313" key="2">
    <source>
        <dbReference type="EMBL" id="MCI05704.1"/>
    </source>
</evidence>
<reference evidence="2 3" key="1">
    <citation type="journal article" date="2018" name="Front. Plant Sci.">
        <title>Red Clover (Trifolium pratense) and Zigzag Clover (T. medium) - A Picture of Genomic Similarities and Differences.</title>
        <authorList>
            <person name="Dluhosova J."/>
            <person name="Istvanek J."/>
            <person name="Nedelnik J."/>
            <person name="Repkova J."/>
        </authorList>
    </citation>
    <scope>NUCLEOTIDE SEQUENCE [LARGE SCALE GENOMIC DNA]</scope>
    <source>
        <strain evidence="3">cv. 10/8</strain>
        <tissue evidence="2">Leaf</tissue>
    </source>
</reference>
<dbReference type="EMBL" id="LXQA010059468">
    <property type="protein sequence ID" value="MCI05704.1"/>
    <property type="molecule type" value="Genomic_DNA"/>
</dbReference>
<proteinExistence type="predicted"/>
<name>A0A392P1V2_9FABA</name>
<organism evidence="2 3">
    <name type="scientific">Trifolium medium</name>
    <dbReference type="NCBI Taxonomy" id="97028"/>
    <lineage>
        <taxon>Eukaryota</taxon>
        <taxon>Viridiplantae</taxon>
        <taxon>Streptophyta</taxon>
        <taxon>Embryophyta</taxon>
        <taxon>Tracheophyta</taxon>
        <taxon>Spermatophyta</taxon>
        <taxon>Magnoliopsida</taxon>
        <taxon>eudicotyledons</taxon>
        <taxon>Gunneridae</taxon>
        <taxon>Pentapetalae</taxon>
        <taxon>rosids</taxon>
        <taxon>fabids</taxon>
        <taxon>Fabales</taxon>
        <taxon>Fabaceae</taxon>
        <taxon>Papilionoideae</taxon>
        <taxon>50 kb inversion clade</taxon>
        <taxon>NPAAA clade</taxon>
        <taxon>Hologalegina</taxon>
        <taxon>IRL clade</taxon>
        <taxon>Trifolieae</taxon>
        <taxon>Trifolium</taxon>
    </lineage>
</organism>
<feature type="compositionally biased region" description="Basic residues" evidence="1">
    <location>
        <begin position="40"/>
        <end position="50"/>
    </location>
</feature>
<dbReference type="AlphaFoldDB" id="A0A392P1V2"/>
<feature type="compositionally biased region" description="Basic and acidic residues" evidence="1">
    <location>
        <begin position="1"/>
        <end position="26"/>
    </location>
</feature>
<evidence type="ECO:0000256" key="1">
    <source>
        <dbReference type="SAM" id="MobiDB-lite"/>
    </source>
</evidence>
<feature type="compositionally biased region" description="Polar residues" evidence="1">
    <location>
        <begin position="97"/>
        <end position="122"/>
    </location>
</feature>
<keyword evidence="3" id="KW-1185">Reference proteome</keyword>
<comment type="caution">
    <text evidence="2">The sequence shown here is derived from an EMBL/GenBank/DDBJ whole genome shotgun (WGS) entry which is preliminary data.</text>
</comment>
<accession>A0A392P1V2</accession>